<dbReference type="SUPFAM" id="SSF111126">
    <property type="entry name" value="Ligand-binding domain in the NO signalling and Golgi transport"/>
    <property type="match status" value="1"/>
</dbReference>
<dbReference type="Proteomes" id="UP000008983">
    <property type="component" value="Unassembled WGS sequence"/>
</dbReference>
<dbReference type="InterPro" id="IPR016721">
    <property type="entry name" value="Bet3"/>
</dbReference>
<dbReference type="Gene3D" id="3.30.1380.20">
    <property type="entry name" value="Trafficking protein particle complex subunit 3"/>
    <property type="match status" value="1"/>
</dbReference>
<dbReference type="FunCoup" id="G0R1L6">
    <property type="interactions" value="459"/>
</dbReference>
<comment type="subcellular location">
    <subcellularLocation>
        <location evidence="2">Endoplasmic reticulum</location>
    </subcellularLocation>
    <subcellularLocation>
        <location evidence="1">Golgi apparatus</location>
        <location evidence="1">cis-Golgi network</location>
    </subcellularLocation>
</comment>
<dbReference type="RefSeq" id="XP_004029881.1">
    <property type="nucleotide sequence ID" value="XM_004029833.1"/>
</dbReference>
<evidence type="ECO:0000256" key="5">
    <source>
        <dbReference type="ARBA" id="ARBA00022824"/>
    </source>
</evidence>
<dbReference type="InParanoid" id="G0R1L6"/>
<organism evidence="8 9">
    <name type="scientific">Ichthyophthirius multifiliis</name>
    <name type="common">White spot disease agent</name>
    <name type="synonym">Ich</name>
    <dbReference type="NCBI Taxonomy" id="5932"/>
    <lineage>
        <taxon>Eukaryota</taxon>
        <taxon>Sar</taxon>
        <taxon>Alveolata</taxon>
        <taxon>Ciliophora</taxon>
        <taxon>Intramacronucleata</taxon>
        <taxon>Oligohymenophorea</taxon>
        <taxon>Hymenostomatida</taxon>
        <taxon>Ophryoglenina</taxon>
        <taxon>Ichthyophthirius</taxon>
    </lineage>
</organism>
<keyword evidence="4" id="KW-0813">Transport</keyword>
<dbReference type="GO" id="GO:0005794">
    <property type="term" value="C:Golgi apparatus"/>
    <property type="evidence" value="ECO:0007669"/>
    <property type="project" value="UniProtKB-SubCell"/>
</dbReference>
<dbReference type="GeneID" id="14904722"/>
<gene>
    <name evidence="8" type="ORF">IMG5_171280</name>
</gene>
<keyword evidence="7" id="KW-0333">Golgi apparatus</keyword>
<evidence type="ECO:0000256" key="1">
    <source>
        <dbReference type="ARBA" id="ARBA00004222"/>
    </source>
</evidence>
<dbReference type="eggNOG" id="KOG3330">
    <property type="taxonomic scope" value="Eukaryota"/>
</dbReference>
<reference evidence="8 9" key="1">
    <citation type="submission" date="2011-07" db="EMBL/GenBank/DDBJ databases">
        <authorList>
            <person name="Coyne R."/>
            <person name="Brami D."/>
            <person name="Johnson J."/>
            <person name="Hostetler J."/>
            <person name="Hannick L."/>
            <person name="Clark T."/>
            <person name="Cassidy-Hanley D."/>
            <person name="Inman J."/>
        </authorList>
    </citation>
    <scope>NUCLEOTIDE SEQUENCE [LARGE SCALE GENOMIC DNA]</scope>
    <source>
        <strain evidence="8 9">G5</strain>
    </source>
</reference>
<dbReference type="STRING" id="857967.G0R1L6"/>
<protein>
    <submittedName>
        <fullName evidence="8">Transport protein particle component, putative</fullName>
    </submittedName>
</protein>
<name>G0R1L6_ICHMU</name>
<evidence type="ECO:0000256" key="4">
    <source>
        <dbReference type="ARBA" id="ARBA00022448"/>
    </source>
</evidence>
<evidence type="ECO:0000256" key="6">
    <source>
        <dbReference type="ARBA" id="ARBA00022892"/>
    </source>
</evidence>
<evidence type="ECO:0000256" key="7">
    <source>
        <dbReference type="ARBA" id="ARBA00023034"/>
    </source>
</evidence>
<evidence type="ECO:0000256" key="3">
    <source>
        <dbReference type="ARBA" id="ARBA00006218"/>
    </source>
</evidence>
<dbReference type="EMBL" id="GL984222">
    <property type="protein sequence ID" value="EGR28645.1"/>
    <property type="molecule type" value="Genomic_DNA"/>
</dbReference>
<dbReference type="Pfam" id="PF04051">
    <property type="entry name" value="TRAPP"/>
    <property type="match status" value="1"/>
</dbReference>
<keyword evidence="5" id="KW-0256">Endoplasmic reticulum</keyword>
<dbReference type="GO" id="GO:0030008">
    <property type="term" value="C:TRAPP complex"/>
    <property type="evidence" value="ECO:0007669"/>
    <property type="project" value="InterPro"/>
</dbReference>
<comment type="similarity">
    <text evidence="3">Belongs to the TRAPP small subunits family. BET3 subfamily.</text>
</comment>
<dbReference type="OrthoDB" id="10262857at2759"/>
<accession>G0R1L6</accession>
<dbReference type="AlphaFoldDB" id="G0R1L6"/>
<evidence type="ECO:0000256" key="2">
    <source>
        <dbReference type="ARBA" id="ARBA00004240"/>
    </source>
</evidence>
<dbReference type="PANTHER" id="PTHR13048">
    <property type="entry name" value="TRAFFICKING PROTEIN PARTICLE COMPLEX SUBUNIT 3"/>
    <property type="match status" value="1"/>
</dbReference>
<dbReference type="GO" id="GO:0048193">
    <property type="term" value="P:Golgi vesicle transport"/>
    <property type="evidence" value="ECO:0007669"/>
    <property type="project" value="InterPro"/>
</dbReference>
<proteinExistence type="inferred from homology"/>
<evidence type="ECO:0000313" key="9">
    <source>
        <dbReference type="Proteomes" id="UP000008983"/>
    </source>
</evidence>
<evidence type="ECO:0000313" key="8">
    <source>
        <dbReference type="EMBL" id="EGR28645.1"/>
    </source>
</evidence>
<dbReference type="GO" id="GO:0005783">
    <property type="term" value="C:endoplasmic reticulum"/>
    <property type="evidence" value="ECO:0007669"/>
    <property type="project" value="UniProtKB-SubCell"/>
</dbReference>
<dbReference type="InterPro" id="IPR007194">
    <property type="entry name" value="TRAPP_component"/>
</dbReference>
<keyword evidence="6" id="KW-0931">ER-Golgi transport</keyword>
<keyword evidence="9" id="KW-1185">Reference proteome</keyword>
<dbReference type="OMA" id="DAYEMRM"/>
<sequence length="112" mass="13107">MFIFFEKQNIYLIKDALQIFTGIRADIEDFRTEGKDIMFNMVMNTKPLAEFVEIPEQLNGLQYNNIICGVIKGAIYQILLIGKVFVYKDILLGDEKTIIRVEVRREKLKEDD</sequence>
<dbReference type="InterPro" id="IPR024096">
    <property type="entry name" value="NO_sig/Golgi_transp_ligand-bd"/>
</dbReference>